<dbReference type="Gene3D" id="1.10.10.10">
    <property type="entry name" value="Winged helix-like DNA-binding domain superfamily/Winged helix DNA-binding domain"/>
    <property type="match status" value="1"/>
</dbReference>
<sequence length="205" mass="23011">MREPGLVLSSSDLYAAADNNDLMSKPVRLELLMLLDEKPVNTVGNIAEMLDGRTERNEANLQHKHMPKLKDAGVVEDSFLVTYSPDKTVKNHLDAYKQVLEYNEAADIDYVADVSQALSNPVRAETVLIMESSDLESIGIDQLMDNLETPEGSTEVQVRHQVVPSLEDQGIIELRDEEVYYQPTETLQDIVECERNIYGRNSSIS</sequence>
<gene>
    <name evidence="1" type="ORF">LC1Nh_0608</name>
</gene>
<dbReference type="Proteomes" id="UP000377803">
    <property type="component" value="Chromosome"/>
</dbReference>
<proteinExistence type="predicted"/>
<dbReference type="OrthoDB" id="241828at2157"/>
<dbReference type="InterPro" id="IPR036388">
    <property type="entry name" value="WH-like_DNA-bd_sf"/>
</dbReference>
<reference evidence="2" key="1">
    <citation type="submission" date="2019-05" db="EMBL/GenBank/DDBJ databases">
        <title>Candidatus Nanohalobium constans, a novel model system to study the DPANN nano-sized archaea: genomic and physiological characterization of a nanoarchaeon co-cultured with its chitinotrophic host.</title>
        <authorList>
            <person name="La Cono V."/>
            <person name="Arcadi E."/>
            <person name="Crisafi F."/>
            <person name="Denaro R."/>
            <person name="La Spada G."/>
            <person name="Messina E."/>
            <person name="Smedile F."/>
            <person name="Toshchakov S.V."/>
            <person name="Shevchenko M.A."/>
            <person name="Golyshin P.N."/>
            <person name="Golyshina O.V."/>
            <person name="Ferrer M."/>
            <person name="Rohde M."/>
            <person name="Mushegian A."/>
            <person name="Sorokin D.Y."/>
            <person name="Giuliano L."/>
            <person name="Yakimov M.M."/>
        </authorList>
    </citation>
    <scope>NUCLEOTIDE SEQUENCE [LARGE SCALE GENOMIC DNA]</scope>
    <source>
        <strain evidence="2">LC1Nh</strain>
    </source>
</reference>
<evidence type="ECO:0000313" key="2">
    <source>
        <dbReference type="Proteomes" id="UP000377803"/>
    </source>
</evidence>
<dbReference type="AlphaFoldDB" id="A0A5Q0UFU8"/>
<dbReference type="RefSeq" id="WP_153550242.1">
    <property type="nucleotide sequence ID" value="NZ_CP040089.1"/>
</dbReference>
<dbReference type="KEGG" id="ncon:LC1Nh_0608"/>
<accession>A0A5Q0UFU8</accession>
<dbReference type="GeneID" id="42364993"/>
<keyword evidence="2" id="KW-1185">Reference proteome</keyword>
<evidence type="ECO:0000313" key="1">
    <source>
        <dbReference type="EMBL" id="QGA80502.1"/>
    </source>
</evidence>
<dbReference type="EMBL" id="CP040089">
    <property type="protein sequence ID" value="QGA80502.1"/>
    <property type="molecule type" value="Genomic_DNA"/>
</dbReference>
<protein>
    <submittedName>
        <fullName evidence="1">Uncharacterized protein</fullName>
    </submittedName>
</protein>
<organism evidence="1 2">
    <name type="scientific">Candidatus Nanohalobium constans</name>
    <dbReference type="NCBI Taxonomy" id="2565781"/>
    <lineage>
        <taxon>Archaea</taxon>
        <taxon>Candidatus Nanohalarchaeota</taxon>
        <taxon>Candidatus Nanohalobia</taxon>
        <taxon>Candidatus Nanohalobiales</taxon>
        <taxon>Candidatus Nanohalobiaceae</taxon>
        <taxon>Candidatus Nanohalobium</taxon>
    </lineage>
</organism>
<name>A0A5Q0UFU8_9ARCH</name>